<dbReference type="GO" id="GO:0016104">
    <property type="term" value="P:triterpenoid biosynthetic process"/>
    <property type="evidence" value="ECO:0007669"/>
    <property type="project" value="InterPro"/>
</dbReference>
<dbReference type="NCBIfam" id="TIGR01507">
    <property type="entry name" value="hopene_cyclase"/>
    <property type="match status" value="1"/>
</dbReference>
<dbReference type="Pfam" id="PF13243">
    <property type="entry name" value="SQHop_cyclase_C"/>
    <property type="match status" value="1"/>
</dbReference>
<dbReference type="InterPro" id="IPR032697">
    <property type="entry name" value="SQ_cyclase_N"/>
</dbReference>
<comment type="similarity">
    <text evidence="2">Belongs to the terpene cyclase/mutase family.</text>
</comment>
<proteinExistence type="inferred from homology"/>
<gene>
    <name evidence="6" type="primary">shc</name>
    <name evidence="6" type="ORF">D8771_08455</name>
</gene>
<evidence type="ECO:0000313" key="6">
    <source>
        <dbReference type="EMBL" id="TGG86368.1"/>
    </source>
</evidence>
<dbReference type="InterPro" id="IPR006400">
    <property type="entry name" value="Hopene-cyclase"/>
</dbReference>
<dbReference type="EC" id="5.4.99.17" evidence="6"/>
<keyword evidence="5 6" id="KW-0413">Isomerase</keyword>
<comment type="pathway">
    <text evidence="1">Secondary metabolite biosynthesis; hopanoid biosynthesis.</text>
</comment>
<protein>
    <submittedName>
        <fullName evidence="6">Squalene--hopene cyclase</fullName>
        <ecNumber evidence="6">5.4.99.17</ecNumber>
    </submittedName>
</protein>
<dbReference type="GO" id="GO:0005811">
    <property type="term" value="C:lipid droplet"/>
    <property type="evidence" value="ECO:0007669"/>
    <property type="project" value="InterPro"/>
</dbReference>
<dbReference type="GO" id="GO:0046872">
    <property type="term" value="F:metal ion binding"/>
    <property type="evidence" value="ECO:0007669"/>
    <property type="project" value="UniProtKB-KW"/>
</dbReference>
<dbReference type="NCBIfam" id="TIGR01787">
    <property type="entry name" value="squalene_cyclas"/>
    <property type="match status" value="1"/>
</dbReference>
<name>A0A6C1C9S7_9ACTN</name>
<evidence type="ECO:0000256" key="2">
    <source>
        <dbReference type="ARBA" id="ARBA00009755"/>
    </source>
</evidence>
<keyword evidence="4" id="KW-0677">Repeat</keyword>
<reference evidence="6 7" key="1">
    <citation type="submission" date="2018-10" db="EMBL/GenBank/DDBJ databases">
        <title>Isolation of pseudouridimycin from Streptomyces albus DSM 40763.</title>
        <authorList>
            <person name="Rosenqvist P."/>
            <person name="Metsae-Ketelae M."/>
            <person name="Virta P."/>
        </authorList>
    </citation>
    <scope>NUCLEOTIDE SEQUENCE [LARGE SCALE GENOMIC DNA]</scope>
    <source>
        <strain evidence="6 7">DSM 40763</strain>
    </source>
</reference>
<dbReference type="Proteomes" id="UP000298111">
    <property type="component" value="Unassembled WGS sequence"/>
</dbReference>
<dbReference type="Pfam" id="PF13249">
    <property type="entry name" value="SQHop_cyclase_N"/>
    <property type="match status" value="1"/>
</dbReference>
<dbReference type="Gene3D" id="1.50.10.20">
    <property type="match status" value="2"/>
</dbReference>
<accession>A0A6C1C9S7</accession>
<evidence type="ECO:0000256" key="3">
    <source>
        <dbReference type="ARBA" id="ARBA00022723"/>
    </source>
</evidence>
<evidence type="ECO:0000313" key="7">
    <source>
        <dbReference type="Proteomes" id="UP000298111"/>
    </source>
</evidence>
<dbReference type="AlphaFoldDB" id="A0A6C1C9S7"/>
<comment type="caution">
    <text evidence="6">The sequence shown here is derived from an EMBL/GenBank/DDBJ whole genome shotgun (WGS) entry which is preliminary data.</text>
</comment>
<dbReference type="GO" id="GO:0051007">
    <property type="term" value="F:squalene-hopene cyclase activity"/>
    <property type="evidence" value="ECO:0007669"/>
    <property type="project" value="UniProtKB-EC"/>
</dbReference>
<sequence>MTTTDAAGSVAGVEKSLALAAEALRRGQDATGYWKGDFETSLIGESGEVILRHYLRLPPDETVAAAARTILSEQTSTGGWASYHEGPDELLLSVFCYVALRLAGHTPDEPEMRAAAASIRGNGGVEAVDNLLMLAWLALIGLWPWRDIPLIPPEIVLLPPSFPGNIYQVGAAARGILVANSLFMARRPVVPTGFGIRELLARPGARRLPRSPLVRCATTLSHWYARHPVRPLRRRAVRKATRWLVRTQERDGSWGGNWPQTANVVMGLDAAGYGQDHPVVEAAMAGLDRYVVHKDGHRRIEMWTSVVMDTALALSASAMAGGPDAEEAARPAVRWLLDNQVTELGDWAVLTDDPQPGGWPYEFTNNANPDADDTAFAVAALRRVHPRGSDPDVDAACERAGRWLLSQQGEDGGWAAFEPLRWRLPGRDKLARIGFLEAPSADITGHVLEALGADGRAGTAAARRGIAWLRRNQRPDGSWPGWWACYHLHGTSAAVTGLTACGIPGNDPAVRRACDWLVAHQRDDGGWGEDIRALHDPAWIGKGTSTPSQTAWALLALIAGGRAGSASVRAGLDFLVRTQQDDGDWAEPWHTWVVHHDGLYWRDSLLRLIYPVMAMSAYRAAVTGTEPR</sequence>
<dbReference type="PANTHER" id="PTHR11764">
    <property type="entry name" value="TERPENE CYCLASE/MUTASE FAMILY MEMBER"/>
    <property type="match status" value="1"/>
</dbReference>
<dbReference type="EMBL" id="RCIY01000040">
    <property type="protein sequence ID" value="TGG86368.1"/>
    <property type="molecule type" value="Genomic_DNA"/>
</dbReference>
<dbReference type="PANTHER" id="PTHR11764:SF20">
    <property type="entry name" value="LANOSTEROL SYNTHASE"/>
    <property type="match status" value="1"/>
</dbReference>
<dbReference type="InterPro" id="IPR008930">
    <property type="entry name" value="Terpenoid_cyclase/PrenylTrfase"/>
</dbReference>
<dbReference type="InterPro" id="IPR018333">
    <property type="entry name" value="Squalene_cyclase"/>
</dbReference>
<dbReference type="UniPathway" id="UPA00337"/>
<organism evidence="6 7">
    <name type="scientific">Streptomyces albus</name>
    <dbReference type="NCBI Taxonomy" id="1888"/>
    <lineage>
        <taxon>Bacteria</taxon>
        <taxon>Bacillati</taxon>
        <taxon>Actinomycetota</taxon>
        <taxon>Actinomycetes</taxon>
        <taxon>Kitasatosporales</taxon>
        <taxon>Streptomycetaceae</taxon>
        <taxon>Streptomyces</taxon>
    </lineage>
</organism>
<keyword evidence="3" id="KW-0479">Metal-binding</keyword>
<evidence type="ECO:0000256" key="5">
    <source>
        <dbReference type="ARBA" id="ARBA00023235"/>
    </source>
</evidence>
<dbReference type="RefSeq" id="WP_016471575.1">
    <property type="nucleotide sequence ID" value="NZ_BBQG01000018.1"/>
</dbReference>
<dbReference type="SUPFAM" id="SSF48239">
    <property type="entry name" value="Terpenoid cyclases/Protein prenyltransferases"/>
    <property type="match status" value="2"/>
</dbReference>
<dbReference type="InterPro" id="IPR032696">
    <property type="entry name" value="SQ_cyclase_C"/>
</dbReference>
<evidence type="ECO:0000256" key="1">
    <source>
        <dbReference type="ARBA" id="ARBA00004999"/>
    </source>
</evidence>
<dbReference type="GeneID" id="75179606"/>
<evidence type="ECO:0000256" key="4">
    <source>
        <dbReference type="ARBA" id="ARBA00022737"/>
    </source>
</evidence>